<dbReference type="NCBIfam" id="NF002999">
    <property type="entry name" value="PRK03767.1"/>
    <property type="match status" value="1"/>
</dbReference>
<dbReference type="InterPro" id="IPR010089">
    <property type="entry name" value="Flavoprotein_WrbA-like"/>
</dbReference>
<dbReference type="AlphaFoldDB" id="A0A3M7Q5H3"/>
<evidence type="ECO:0000313" key="4">
    <source>
        <dbReference type="Proteomes" id="UP000276133"/>
    </source>
</evidence>
<dbReference type="EMBL" id="REGN01007459">
    <property type="protein sequence ID" value="RNA06208.1"/>
    <property type="molecule type" value="Genomic_DNA"/>
</dbReference>
<dbReference type="GO" id="GO:0016020">
    <property type="term" value="C:membrane"/>
    <property type="evidence" value="ECO:0007669"/>
    <property type="project" value="TreeGrafter"/>
</dbReference>
<dbReference type="PROSITE" id="PS50902">
    <property type="entry name" value="FLAVODOXIN_LIKE"/>
    <property type="match status" value="1"/>
</dbReference>
<dbReference type="NCBIfam" id="TIGR01755">
    <property type="entry name" value="flav_wrbA"/>
    <property type="match status" value="1"/>
</dbReference>
<dbReference type="GO" id="GO:0010181">
    <property type="term" value="F:FMN binding"/>
    <property type="evidence" value="ECO:0007669"/>
    <property type="project" value="InterPro"/>
</dbReference>
<reference evidence="3 4" key="1">
    <citation type="journal article" date="2018" name="Sci. Rep.">
        <title>Genomic signatures of local adaptation to the degree of environmental predictability in rotifers.</title>
        <authorList>
            <person name="Franch-Gras L."/>
            <person name="Hahn C."/>
            <person name="Garcia-Roger E.M."/>
            <person name="Carmona M.J."/>
            <person name="Serra M."/>
            <person name="Gomez A."/>
        </authorList>
    </citation>
    <scope>NUCLEOTIDE SEQUENCE [LARGE SCALE GENOMIC DNA]</scope>
    <source>
        <strain evidence="3">HYR1</strain>
    </source>
</reference>
<dbReference type="Proteomes" id="UP000276133">
    <property type="component" value="Unassembled WGS sequence"/>
</dbReference>
<dbReference type="Gene3D" id="3.40.50.360">
    <property type="match status" value="1"/>
</dbReference>
<dbReference type="FunFam" id="3.40.50.360:FF:000001">
    <property type="entry name" value="NAD(P)H dehydrogenase (Quinone) FQR1-like"/>
    <property type="match status" value="1"/>
</dbReference>
<evidence type="ECO:0000313" key="3">
    <source>
        <dbReference type="EMBL" id="RNA06208.1"/>
    </source>
</evidence>
<dbReference type="InterPro" id="IPR008254">
    <property type="entry name" value="Flavodoxin/NO_synth"/>
</dbReference>
<dbReference type="Pfam" id="PF03358">
    <property type="entry name" value="FMN_red"/>
    <property type="match status" value="1"/>
</dbReference>
<comment type="similarity">
    <text evidence="1">Belongs to the WrbA family.</text>
</comment>
<dbReference type="PANTHER" id="PTHR30546">
    <property type="entry name" value="FLAVODOXIN-RELATED PROTEIN WRBA-RELATED"/>
    <property type="match status" value="1"/>
</dbReference>
<name>A0A3M7Q5H3_BRAPC</name>
<comment type="caution">
    <text evidence="3">The sequence shown here is derived from an EMBL/GenBank/DDBJ whole genome shotgun (WGS) entry which is preliminary data.</text>
</comment>
<evidence type="ECO:0000259" key="2">
    <source>
        <dbReference type="PROSITE" id="PS50902"/>
    </source>
</evidence>
<dbReference type="STRING" id="10195.A0A3M7Q5H3"/>
<evidence type="ECO:0000256" key="1">
    <source>
        <dbReference type="ARBA" id="ARBA00006961"/>
    </source>
</evidence>
<dbReference type="InterPro" id="IPR005025">
    <property type="entry name" value="FMN_Rdtase-like_dom"/>
</dbReference>
<dbReference type="GO" id="GO:0003955">
    <property type="term" value="F:NAD(P)H dehydrogenase (quinone) activity"/>
    <property type="evidence" value="ECO:0007669"/>
    <property type="project" value="InterPro"/>
</dbReference>
<dbReference type="InterPro" id="IPR029039">
    <property type="entry name" value="Flavoprotein-like_sf"/>
</dbReference>
<protein>
    <submittedName>
        <fullName evidence="3">NAD(P)H:quinone type IV</fullName>
    </submittedName>
</protein>
<sequence length="201" mass="21598">MSRLPVVYVIYYSTFGHIEKLARAVIRGLEESGVQVKLFQVPETLPQEVLEKMGAPAKASDVPVITASQLTEADGFLFGVPTRFGTTPSQIKAFFDSCGQLWTSGALYGKFAGCFFSTSSQGSGQETTALSCVPFFVHHGINFVPIGYKSKNLVDNSDIHGGSPWGAGTITGADGKRTPSELELQVAHFQGSEFGNLLKKI</sequence>
<dbReference type="OrthoDB" id="504689at2759"/>
<dbReference type="SUPFAM" id="SSF52218">
    <property type="entry name" value="Flavoproteins"/>
    <property type="match status" value="1"/>
</dbReference>
<dbReference type="PANTHER" id="PTHR30546:SF23">
    <property type="entry name" value="FLAVOPROTEIN-LIKE PROTEIN YCP4-RELATED"/>
    <property type="match status" value="1"/>
</dbReference>
<accession>A0A3M7Q5H3</accession>
<keyword evidence="4" id="KW-1185">Reference proteome</keyword>
<organism evidence="3 4">
    <name type="scientific">Brachionus plicatilis</name>
    <name type="common">Marine rotifer</name>
    <name type="synonym">Brachionus muelleri</name>
    <dbReference type="NCBI Taxonomy" id="10195"/>
    <lineage>
        <taxon>Eukaryota</taxon>
        <taxon>Metazoa</taxon>
        <taxon>Spiralia</taxon>
        <taxon>Gnathifera</taxon>
        <taxon>Rotifera</taxon>
        <taxon>Eurotatoria</taxon>
        <taxon>Monogononta</taxon>
        <taxon>Pseudotrocha</taxon>
        <taxon>Ploima</taxon>
        <taxon>Brachionidae</taxon>
        <taxon>Brachionus</taxon>
    </lineage>
</organism>
<proteinExistence type="inferred from homology"/>
<feature type="domain" description="Flavodoxin-like" evidence="2">
    <location>
        <begin position="7"/>
        <end position="194"/>
    </location>
</feature>
<gene>
    <name evidence="3" type="ORF">BpHYR1_029971</name>
</gene>